<gene>
    <name evidence="2" type="ORF">R1sor_025975</name>
</gene>
<dbReference type="Gene3D" id="1.20.1280.50">
    <property type="match status" value="1"/>
</dbReference>
<keyword evidence="3" id="KW-1185">Reference proteome</keyword>
<comment type="caution">
    <text evidence="2">The sequence shown here is derived from an EMBL/GenBank/DDBJ whole genome shotgun (WGS) entry which is preliminary data.</text>
</comment>
<dbReference type="AlphaFoldDB" id="A0ABD3GCV9"/>
<dbReference type="Proteomes" id="UP001633002">
    <property type="component" value="Unassembled WGS sequence"/>
</dbReference>
<dbReference type="PANTHER" id="PTHR31672:SF7">
    <property type="entry name" value="F-BOX DOMAIN-CONTAINING PROTEIN"/>
    <property type="match status" value="1"/>
</dbReference>
<evidence type="ECO:0000259" key="1">
    <source>
        <dbReference type="PROSITE" id="PS50181"/>
    </source>
</evidence>
<reference evidence="2 3" key="1">
    <citation type="submission" date="2024-09" db="EMBL/GenBank/DDBJ databases">
        <title>Chromosome-scale assembly of Riccia sorocarpa.</title>
        <authorList>
            <person name="Paukszto L."/>
        </authorList>
    </citation>
    <scope>NUCLEOTIDE SEQUENCE [LARGE SCALE GENOMIC DNA]</scope>
    <source>
        <strain evidence="2">LP-2024</strain>
        <tissue evidence="2">Aerial parts of the thallus</tissue>
    </source>
</reference>
<sequence length="619" mass="70743">MDDGGWAIIRLQIALRRLVLFEAGFPDRMWAAHERMRESACWKGGTVTDVEQMWASAAEWIRENSLRRRMQSAWDNSARHLSSQSRRVKNTAVAALGCSIGSEEPICTAPACTRSRSNTKTRLQPFASCKSIKEEETRFEIQKSIQEDLIQSTLSPIMQEKTKNVEKPMTRRKLPEELLMLVFARLPWQDTLRLRRVCKQWSRILQSPQFLKLCSNSPSRGVPLFLSSAFSEIDSTLFHHRGIHKCLLQGGLCHECEFQLLSPAEHKWNIFPRTWFNSFLQECLSRTSTRCLRLVGVKGGIFLIFFRRQLKSTTSNSFGGPPNSAAVTSITDNSFVRTKLQTEDKALIPCPQNNGEIVYLVNPFNQSYRRLSLPTHLQSKGSSLYWMKIKKLVVDKQSNTFGVLLGPTVRKCDKHERCDIWRLDCYDVSQNVWCKSFSFHLGRTVTITGGDIQQSVGAGWLYDATVVGEKLFFITCHSDSLFGVWQFDSNSDSIFPTRLADIPVLNLYKPSLHESEGRLMVLGQSFNMDELDFSFCIWEYDSGTSRWIQLVSIFSSLPRVACWMVKGEFGQDLACISVQSAGKSEYFACDLNERTYRKLQGIANGRKLFMIEPRLDMQL</sequence>
<dbReference type="Pfam" id="PF12937">
    <property type="entry name" value="F-box-like"/>
    <property type="match status" value="1"/>
</dbReference>
<dbReference type="SUPFAM" id="SSF81383">
    <property type="entry name" value="F-box domain"/>
    <property type="match status" value="1"/>
</dbReference>
<protein>
    <recommendedName>
        <fullName evidence="1">F-box domain-containing protein</fullName>
    </recommendedName>
</protein>
<accession>A0ABD3GCV9</accession>
<evidence type="ECO:0000313" key="3">
    <source>
        <dbReference type="Proteomes" id="UP001633002"/>
    </source>
</evidence>
<dbReference type="InterPro" id="IPR011043">
    <property type="entry name" value="Gal_Oxase/kelch_b-propeller"/>
</dbReference>
<dbReference type="SMART" id="SM00256">
    <property type="entry name" value="FBOX"/>
    <property type="match status" value="1"/>
</dbReference>
<dbReference type="PANTHER" id="PTHR31672">
    <property type="entry name" value="BNACNNG10540D PROTEIN"/>
    <property type="match status" value="1"/>
</dbReference>
<dbReference type="SUPFAM" id="SSF50965">
    <property type="entry name" value="Galactose oxidase, central domain"/>
    <property type="match status" value="1"/>
</dbReference>
<dbReference type="InterPro" id="IPR001810">
    <property type="entry name" value="F-box_dom"/>
</dbReference>
<proteinExistence type="predicted"/>
<evidence type="ECO:0000313" key="2">
    <source>
        <dbReference type="EMBL" id="KAL3676027.1"/>
    </source>
</evidence>
<name>A0ABD3GCV9_9MARC</name>
<dbReference type="PROSITE" id="PS50181">
    <property type="entry name" value="FBOX"/>
    <property type="match status" value="1"/>
</dbReference>
<feature type="domain" description="F-box" evidence="1">
    <location>
        <begin position="168"/>
        <end position="213"/>
    </location>
</feature>
<organism evidence="2 3">
    <name type="scientific">Riccia sorocarpa</name>
    <dbReference type="NCBI Taxonomy" id="122646"/>
    <lineage>
        <taxon>Eukaryota</taxon>
        <taxon>Viridiplantae</taxon>
        <taxon>Streptophyta</taxon>
        <taxon>Embryophyta</taxon>
        <taxon>Marchantiophyta</taxon>
        <taxon>Marchantiopsida</taxon>
        <taxon>Marchantiidae</taxon>
        <taxon>Marchantiales</taxon>
        <taxon>Ricciaceae</taxon>
        <taxon>Riccia</taxon>
    </lineage>
</organism>
<dbReference type="InterPro" id="IPR036047">
    <property type="entry name" value="F-box-like_dom_sf"/>
</dbReference>
<dbReference type="InterPro" id="IPR050796">
    <property type="entry name" value="SCF_F-box_component"/>
</dbReference>
<dbReference type="EMBL" id="JBJQOH010000008">
    <property type="protein sequence ID" value="KAL3676027.1"/>
    <property type="molecule type" value="Genomic_DNA"/>
</dbReference>